<keyword evidence="1" id="KW-0472">Membrane</keyword>
<protein>
    <submittedName>
        <fullName evidence="2">Uncharacterized protein</fullName>
    </submittedName>
</protein>
<dbReference type="Proteomes" id="UP000287651">
    <property type="component" value="Unassembled WGS sequence"/>
</dbReference>
<dbReference type="AlphaFoldDB" id="A0A426Y618"/>
<gene>
    <name evidence="2" type="ORF">B296_00046345</name>
</gene>
<name>A0A426Y618_ENSVE</name>
<proteinExistence type="predicted"/>
<comment type="caution">
    <text evidence="2">The sequence shown here is derived from an EMBL/GenBank/DDBJ whole genome shotgun (WGS) entry which is preliminary data.</text>
</comment>
<keyword evidence="1" id="KW-1133">Transmembrane helix</keyword>
<feature type="transmembrane region" description="Helical" evidence="1">
    <location>
        <begin position="31"/>
        <end position="49"/>
    </location>
</feature>
<evidence type="ECO:0000256" key="1">
    <source>
        <dbReference type="SAM" id="Phobius"/>
    </source>
</evidence>
<keyword evidence="1" id="KW-0812">Transmembrane</keyword>
<evidence type="ECO:0000313" key="3">
    <source>
        <dbReference type="Proteomes" id="UP000287651"/>
    </source>
</evidence>
<sequence>MRMWSCIGNKLACRLMKGPLNVQRIQDMRKVMLTSMPLVTLMMMYWLMIERKYLLKNLLDLCQRNIIDLFWTILIRKGMSWEP</sequence>
<reference evidence="2 3" key="1">
    <citation type="journal article" date="2014" name="Agronomy (Basel)">
        <title>A Draft Genome Sequence for Ensete ventricosum, the Drought-Tolerant Tree Against Hunger.</title>
        <authorList>
            <person name="Harrison J."/>
            <person name="Moore K.A."/>
            <person name="Paszkiewicz K."/>
            <person name="Jones T."/>
            <person name="Grant M."/>
            <person name="Ambacheew D."/>
            <person name="Muzemil S."/>
            <person name="Studholme D.J."/>
        </authorList>
    </citation>
    <scope>NUCLEOTIDE SEQUENCE [LARGE SCALE GENOMIC DNA]</scope>
</reference>
<evidence type="ECO:0000313" key="2">
    <source>
        <dbReference type="EMBL" id="RRT46971.1"/>
    </source>
</evidence>
<dbReference type="EMBL" id="AMZH03014834">
    <property type="protein sequence ID" value="RRT46971.1"/>
    <property type="molecule type" value="Genomic_DNA"/>
</dbReference>
<organism evidence="2 3">
    <name type="scientific">Ensete ventricosum</name>
    <name type="common">Abyssinian banana</name>
    <name type="synonym">Musa ensete</name>
    <dbReference type="NCBI Taxonomy" id="4639"/>
    <lineage>
        <taxon>Eukaryota</taxon>
        <taxon>Viridiplantae</taxon>
        <taxon>Streptophyta</taxon>
        <taxon>Embryophyta</taxon>
        <taxon>Tracheophyta</taxon>
        <taxon>Spermatophyta</taxon>
        <taxon>Magnoliopsida</taxon>
        <taxon>Liliopsida</taxon>
        <taxon>Zingiberales</taxon>
        <taxon>Musaceae</taxon>
        <taxon>Ensete</taxon>
    </lineage>
</organism>
<accession>A0A426Y618</accession>